<dbReference type="Pfam" id="PF10350">
    <property type="entry name" value="DUF2428"/>
    <property type="match status" value="1"/>
</dbReference>
<dbReference type="Pfam" id="PF25151">
    <property type="entry name" value="TPR_Trm732_C"/>
    <property type="match status" value="1"/>
</dbReference>
<dbReference type="GO" id="GO:0030488">
    <property type="term" value="P:tRNA methylation"/>
    <property type="evidence" value="ECO:0007669"/>
    <property type="project" value="TreeGrafter"/>
</dbReference>
<dbReference type="PANTHER" id="PTHR14387:SF0">
    <property type="entry name" value="DUF2428 DOMAIN-CONTAINING PROTEIN"/>
    <property type="match status" value="1"/>
</dbReference>
<evidence type="ECO:0000313" key="7">
    <source>
        <dbReference type="EMBL" id="CAD7243428.1"/>
    </source>
</evidence>
<evidence type="ECO:0008006" key="9">
    <source>
        <dbReference type="Google" id="ProtNLM"/>
    </source>
</evidence>
<dbReference type="InterPro" id="IPR021150">
    <property type="entry name" value="Ubiq_cyt_c_chap"/>
</dbReference>
<dbReference type="InterPro" id="IPR019442">
    <property type="entry name" value="THADA/TRM732_DUF2428"/>
</dbReference>
<dbReference type="EMBL" id="CAJPEV010000430">
    <property type="protein sequence ID" value="CAG0885197.1"/>
    <property type="molecule type" value="Genomic_DNA"/>
</dbReference>
<gene>
    <name evidence="7" type="ORF">DSTB1V02_LOCUS3352</name>
</gene>
<evidence type="ECO:0000259" key="5">
    <source>
        <dbReference type="Pfam" id="PF25150"/>
    </source>
</evidence>
<dbReference type="InterPro" id="IPR051954">
    <property type="entry name" value="tRNA_methyltransferase_THADA"/>
</dbReference>
<organism evidence="7">
    <name type="scientific">Darwinula stevensoni</name>
    <dbReference type="NCBI Taxonomy" id="69355"/>
    <lineage>
        <taxon>Eukaryota</taxon>
        <taxon>Metazoa</taxon>
        <taxon>Ecdysozoa</taxon>
        <taxon>Arthropoda</taxon>
        <taxon>Crustacea</taxon>
        <taxon>Oligostraca</taxon>
        <taxon>Ostracoda</taxon>
        <taxon>Podocopa</taxon>
        <taxon>Podocopida</taxon>
        <taxon>Darwinulocopina</taxon>
        <taxon>Darwinuloidea</taxon>
        <taxon>Darwinulidae</taxon>
        <taxon>Darwinula</taxon>
    </lineage>
</organism>
<feature type="domain" description="Ubiquinol-cytochrome c chaperone" evidence="3">
    <location>
        <begin position="1417"/>
        <end position="1550"/>
    </location>
</feature>
<evidence type="ECO:0000259" key="6">
    <source>
        <dbReference type="Pfam" id="PF25151"/>
    </source>
</evidence>
<dbReference type="Proteomes" id="UP000677054">
    <property type="component" value="Unassembled WGS sequence"/>
</dbReference>
<dbReference type="InterPro" id="IPR056843">
    <property type="entry name" value="THADA-like_TPR"/>
</dbReference>
<dbReference type="PANTHER" id="PTHR14387">
    <property type="entry name" value="THADA/DEATH RECEPTOR INTERACTING PROTEIN"/>
    <property type="match status" value="1"/>
</dbReference>
<dbReference type="OrthoDB" id="4007at2759"/>
<keyword evidence="8" id="KW-1185">Reference proteome</keyword>
<evidence type="ECO:0000313" key="8">
    <source>
        <dbReference type="Proteomes" id="UP000677054"/>
    </source>
</evidence>
<sequence>MDEKRTLEILEQLTSILSHQGRGTQCSLYSILKEIHISKWDGNKQEELKGLLLEIIKREVCPVSSGLLAGILLFQLASPPLESLEESLHSQPCFSQLALIHGYLHNKKLVQTSLPVLARLHSPLVDLCMANSPFMQESFQALSQWLTLMKSIPEKMEVDAIMKVVLCHWEDGNVTSAVIRACIKELCGTCPQAQSVLLARVSLLPWQCLIKFRILAAVVPLMPVTQMMEWFPDLGKGLIESCTTNSSVPHGSDIYKSLISKMDLKQWKTFFLPHMLHALQSPRGIVKQNILIHFLPNTLILLRGSGEELISHLENDMQTRSCILLHWKRNGYHIKPKDLEFLSKAAVHFDDFIRADAFGALCCCKQELLLPTLGEVSLVEDFLAWNLNFDAASFRHSMQRWLKSFLQRLRDSGLANENIHLINQCWEIQERYCVSTPYCMRSSVLAAFCAVVEIFPDRPPGDLALWCLLKICDDPVSEIREKAAQCLRVPLAKHLKPEILEHAQKRSEELLKSLKFNFYESGALLMAIYICSSSQQNSLVKKMMEKVKEDFEMSREDPVKALCEAPIHGWIAALRCCIGPEDMWDIIPLCCNVVTQMLQILSPHSVLDQGVSASFADMGEWLEDLASQTQSHNMRKTKQSQFLLAYAWLNIKECVSLLKDACVGPDIKDRETLRMIGRTFQRLAVQCRHKGVIEAVGVAMTAYCKALLEKGFSNVLEQFLEETLEFVEGQGKDKRVSITRRGAGIPILFLAISSAEPTRCLQRPLGEQTMSNLLKIARIEVQLTPADQQHDLPQVCALHCLEKIVPTLGVVFLEDLFTLCIDCFSSPLWAIRNASLQLFGTIVSRLVGRRKTEADWSMFNLTPAAEFFTAHPRLLSTVAHVLQTHQDIRLVFAHHVSLIPTLGFLSRFSTQVSVLSHLEQEFQDLTEKYLRPLMLSPIAIVRNLSAQCIAQLELPDKRALTRPTCWNAIHSNLVYMSHLLLLGSDFDFYSAIMSLFEIAHDEIPSICAQLIVKLWEGLVMQEKIELKATDEVLRKMEKKLKMDHYIGPFLRMSLTQSEEKLIATVKDMCQKGHGQSVASFLASILPILGQSTREVAAACFAHHGILCPFLIYMQEEAPEDLINSALVAVGGDPSLLPVIAHFGSKGHVKCIRRVDVLAVEWSRPYQTPDRRFAVMKSMEILHRKLSLQCFGPVVMNFLQDDDVSLREQMSVLVTKMIDQDFPLQPWKALQAFLCHLKTTKKPVPILSFLWQYLECNEVEEVNITASSEVLFEAEEARVFANEVLVVKMVGEVFAEVLAMIHDLNQWQEWILKIITAAEKHDEVFQLLEDTILLLTITMLMYSSYVFLPHYTMSLLEYLALWPFSSSEGATDQNESLNRNIIPELRRIRYSKSSLKRASFELYEGAVDNLEYMRFFKQLKMPDTLYSWYLVTELHVWMMMVRVMREEKHGRYLRNCMSEILWQDIEARIKALGDTSSRVIRTNLSEIHEQFQAALFNYDEGVLSSDCVLAGALWRRILSRQVDAKNMEAMVHYVRGTLHMMDAVPSEQLIMKPSDCFSWLRLNGV</sequence>
<evidence type="ECO:0000259" key="4">
    <source>
        <dbReference type="Pfam" id="PF10350"/>
    </source>
</evidence>
<reference evidence="7" key="1">
    <citation type="submission" date="2020-11" db="EMBL/GenBank/DDBJ databases">
        <authorList>
            <person name="Tran Van P."/>
        </authorList>
    </citation>
    <scope>NUCLEOTIDE SEQUENCE</scope>
</reference>
<dbReference type="Gene3D" id="1.25.10.10">
    <property type="entry name" value="Leucine-rich Repeat Variant"/>
    <property type="match status" value="1"/>
</dbReference>
<dbReference type="Pfam" id="PF25150">
    <property type="entry name" value="TPR_Trm732"/>
    <property type="match status" value="1"/>
</dbReference>
<feature type="domain" description="DUF2428" evidence="4">
    <location>
        <begin position="585"/>
        <end position="830"/>
    </location>
</feature>
<accession>A0A7R9A5F0</accession>
<evidence type="ECO:0000256" key="1">
    <source>
        <dbReference type="ARBA" id="ARBA00010409"/>
    </source>
</evidence>
<feature type="domain" description="tRNA (32-2'-O)-methyltransferase regulator THADA-like TPR repeats region" evidence="5">
    <location>
        <begin position="267"/>
        <end position="413"/>
    </location>
</feature>
<dbReference type="InterPro" id="IPR016024">
    <property type="entry name" value="ARM-type_fold"/>
</dbReference>
<dbReference type="Pfam" id="PF03981">
    <property type="entry name" value="Ubiq_cyt_C_chap"/>
    <property type="match status" value="1"/>
</dbReference>
<keyword evidence="2" id="KW-0819">tRNA processing</keyword>
<dbReference type="InterPro" id="IPR056842">
    <property type="entry name" value="THADA-like_TPR_C"/>
</dbReference>
<evidence type="ECO:0000256" key="2">
    <source>
        <dbReference type="ARBA" id="ARBA00022694"/>
    </source>
</evidence>
<dbReference type="SUPFAM" id="SSF48371">
    <property type="entry name" value="ARM repeat"/>
    <property type="match status" value="1"/>
</dbReference>
<comment type="similarity">
    <text evidence="1">Belongs to the THADA family.</text>
</comment>
<feature type="domain" description="tRNA (32-2'-O)-methyltransferase regulator THADA-like C-terminal TPR repeats region" evidence="6">
    <location>
        <begin position="832"/>
        <end position="957"/>
    </location>
</feature>
<protein>
    <recommendedName>
        <fullName evidence="9">DUF2428 domain-containing protein</fullName>
    </recommendedName>
</protein>
<proteinExistence type="inferred from homology"/>
<dbReference type="EMBL" id="LR899947">
    <property type="protein sequence ID" value="CAD7243428.1"/>
    <property type="molecule type" value="Genomic_DNA"/>
</dbReference>
<dbReference type="InterPro" id="IPR011989">
    <property type="entry name" value="ARM-like"/>
</dbReference>
<name>A0A7R9A5F0_9CRUS</name>
<dbReference type="GO" id="GO:0005829">
    <property type="term" value="C:cytosol"/>
    <property type="evidence" value="ECO:0007669"/>
    <property type="project" value="TreeGrafter"/>
</dbReference>
<evidence type="ECO:0000259" key="3">
    <source>
        <dbReference type="Pfam" id="PF03981"/>
    </source>
</evidence>